<dbReference type="Proteomes" id="UP000366872">
    <property type="component" value="Unassembled WGS sequence"/>
</dbReference>
<organism evidence="7 8">
    <name type="scientific">Pontiella desulfatans</name>
    <dbReference type="NCBI Taxonomy" id="2750659"/>
    <lineage>
        <taxon>Bacteria</taxon>
        <taxon>Pseudomonadati</taxon>
        <taxon>Kiritimatiellota</taxon>
        <taxon>Kiritimatiellia</taxon>
        <taxon>Kiritimatiellales</taxon>
        <taxon>Pontiellaceae</taxon>
        <taxon>Pontiella</taxon>
    </lineage>
</organism>
<feature type="signal peptide" evidence="5">
    <location>
        <begin position="1"/>
        <end position="22"/>
    </location>
</feature>
<evidence type="ECO:0000313" key="8">
    <source>
        <dbReference type="Proteomes" id="UP000366872"/>
    </source>
</evidence>
<dbReference type="Pfam" id="PF17963">
    <property type="entry name" value="Big_9"/>
    <property type="match status" value="1"/>
</dbReference>
<dbReference type="Gene3D" id="3.30.1120.10">
    <property type="match status" value="1"/>
</dbReference>
<dbReference type="InterPro" id="IPR017850">
    <property type="entry name" value="Alkaline_phosphatase_core_sf"/>
</dbReference>
<evidence type="ECO:0000259" key="6">
    <source>
        <dbReference type="Pfam" id="PF00884"/>
    </source>
</evidence>
<dbReference type="InterPro" id="IPR050738">
    <property type="entry name" value="Sulfatase"/>
</dbReference>
<accession>A0A6C2U0G8</accession>
<dbReference type="PANTHER" id="PTHR42693">
    <property type="entry name" value="ARYLSULFATASE FAMILY MEMBER"/>
    <property type="match status" value="1"/>
</dbReference>
<keyword evidence="4" id="KW-0106">Calcium</keyword>
<dbReference type="CDD" id="cd16026">
    <property type="entry name" value="GALNS_like"/>
    <property type="match status" value="1"/>
</dbReference>
<sequence>MISKRIQNAAFIAGLMAFAANAAIDISVVGDGAGYDETGVTAYRSTSVAKGFDADGNNEYGSEGLFFFGTGTTAANNQAFSVHTQSGAGWATFAQGAQFGSVSEQTNYGPYDDPTLSGSDVADWTICGIGVATGGGVGNWAEVLTFSIDAATPEMFRIGIMSGTQGDSTGKWDPTGLRLSVDGGLAAEITGLENTSGSTPGWVFFDVDLNGETSGTFSLEGQNRLADQGTAISGVIFDLFAGSEVDDPPVADEQSVRTLPDTPVDITLTGTDPEGSNLTYNVQMQPSHGTLSGATNVWTYSPANGYQGRDSFTFTVNDGQTNSAPATVSIWVTSNRPNFIIIFTDDQGYADLGCFGGTHVSTPRIDQMAAEGAKLTSFYVAGNICTPSRAALMTGCYPERIGMADGVFLTADTRGLNPDEVTIAEVLKSAGYATGMVGKWHLGDQPEFLPTRQGFEEYFGIPYSHDIHPYHPNRGDEFSPLPLLDGGEVIELEPDADYLTQRVTEHAIDFIERHREEPFFLYVPHPAPHRPISISPPFLDGVSPSILDALAAEEENDTIYYEIRDDLYYRAINEVDWSVGQILDTLVEQGIDANTLVIFTSDNGPSKAALGLATPLRGNKGDTWEGGMRMPTVVRWPGAIPADTEIDEVMSTMDLLPTFAGLAGADVPHDRVIDGRDIWPVLTEGAESPHEAFFYYDVNTLQAVRSGKWKLRLGKLYDLEADIGESTDVASAYPDIVTQLEGYMSGCVADIAANSRPAGSVETAYPLTRVSSTVDVVGDGMGYNETGAAAQGFRSTNIFKSFDLGDHVYGTSGTLFFGDGSTTGEAQAFSVNLDGLPAWVTNYSEGATLGSAPVAVFATYPKIDDPTLAPGNDVADMPNTGHVAAENSGAGTWSEVLKFSVGQSTPGFRLGIMSGHEANGDGRWDPTGIRVSVAGGAAVAAEATNLENLTNTAGMVFFDVATDGTTADTFAIEAQQRLADQGVAIAGITFDVLPPDDLEIVFDPAFSNNTFNVEWESRVGLTYILEGCASLTNGEWVAVSNEEIVATPPTNRFSGQANTNGHYFYRLNIKY</sequence>
<dbReference type="Gene3D" id="2.60.40.3440">
    <property type="match status" value="1"/>
</dbReference>
<evidence type="ECO:0000256" key="5">
    <source>
        <dbReference type="SAM" id="SignalP"/>
    </source>
</evidence>
<keyword evidence="2" id="KW-0479">Metal-binding</keyword>
<dbReference type="EMBL" id="CAAHFG010000001">
    <property type="protein sequence ID" value="VGO13214.1"/>
    <property type="molecule type" value="Genomic_DNA"/>
</dbReference>
<dbReference type="Gene3D" id="3.40.720.10">
    <property type="entry name" value="Alkaline Phosphatase, subunit A"/>
    <property type="match status" value="1"/>
</dbReference>
<evidence type="ECO:0000313" key="7">
    <source>
        <dbReference type="EMBL" id="VGO13214.1"/>
    </source>
</evidence>
<dbReference type="GO" id="GO:0046872">
    <property type="term" value="F:metal ion binding"/>
    <property type="evidence" value="ECO:0007669"/>
    <property type="project" value="UniProtKB-KW"/>
</dbReference>
<dbReference type="InterPro" id="IPR024607">
    <property type="entry name" value="Sulfatase_CS"/>
</dbReference>
<gene>
    <name evidence="7" type="primary">atsA_100</name>
    <name evidence="7" type="ORF">PDESU_01768</name>
</gene>
<dbReference type="GO" id="GO:0004065">
    <property type="term" value="F:arylsulfatase activity"/>
    <property type="evidence" value="ECO:0007669"/>
    <property type="project" value="TreeGrafter"/>
</dbReference>
<dbReference type="PROSITE" id="PS00149">
    <property type="entry name" value="SULFATASE_2"/>
    <property type="match status" value="1"/>
</dbReference>
<dbReference type="Pfam" id="PF00884">
    <property type="entry name" value="Sulfatase"/>
    <property type="match status" value="1"/>
</dbReference>
<feature type="domain" description="Sulfatase N-terminal" evidence="6">
    <location>
        <begin position="337"/>
        <end position="665"/>
    </location>
</feature>
<dbReference type="AlphaFoldDB" id="A0A6C2U0G8"/>
<proteinExistence type="inferred from homology"/>
<keyword evidence="8" id="KW-1185">Reference proteome</keyword>
<feature type="chain" id="PRO_5028907736" evidence="5">
    <location>
        <begin position="23"/>
        <end position="1071"/>
    </location>
</feature>
<protein>
    <submittedName>
        <fullName evidence="7">Arylsulfatase</fullName>
    </submittedName>
</protein>
<comment type="similarity">
    <text evidence="1">Belongs to the sulfatase family.</text>
</comment>
<keyword evidence="3" id="KW-0378">Hydrolase</keyword>
<name>A0A6C2U0G8_PONDE</name>
<evidence type="ECO:0000256" key="3">
    <source>
        <dbReference type="ARBA" id="ARBA00022801"/>
    </source>
</evidence>
<dbReference type="SUPFAM" id="SSF53649">
    <property type="entry name" value="Alkaline phosphatase-like"/>
    <property type="match status" value="1"/>
</dbReference>
<dbReference type="RefSeq" id="WP_136078803.1">
    <property type="nucleotide sequence ID" value="NZ_CAAHFG010000001.1"/>
</dbReference>
<evidence type="ECO:0000256" key="2">
    <source>
        <dbReference type="ARBA" id="ARBA00022723"/>
    </source>
</evidence>
<keyword evidence="5" id="KW-0732">Signal</keyword>
<evidence type="ECO:0000256" key="4">
    <source>
        <dbReference type="ARBA" id="ARBA00022837"/>
    </source>
</evidence>
<dbReference type="InterPro" id="IPR000917">
    <property type="entry name" value="Sulfatase_N"/>
</dbReference>
<reference evidence="7 8" key="1">
    <citation type="submission" date="2019-04" db="EMBL/GenBank/DDBJ databases">
        <authorList>
            <person name="Van Vliet M D."/>
        </authorList>
    </citation>
    <scope>NUCLEOTIDE SEQUENCE [LARGE SCALE GENOMIC DNA]</scope>
    <source>
        <strain evidence="7 8">F1</strain>
    </source>
</reference>
<dbReference type="PANTHER" id="PTHR42693:SF53">
    <property type="entry name" value="ENDO-4-O-SULFATASE"/>
    <property type="match status" value="1"/>
</dbReference>
<evidence type="ECO:0000256" key="1">
    <source>
        <dbReference type="ARBA" id="ARBA00008779"/>
    </source>
</evidence>